<feature type="compositionally biased region" description="Low complexity" evidence="1">
    <location>
        <begin position="95"/>
        <end position="117"/>
    </location>
</feature>
<feature type="compositionally biased region" description="Polar residues" evidence="1">
    <location>
        <begin position="15"/>
        <end position="26"/>
    </location>
</feature>
<dbReference type="AlphaFoldDB" id="A0A6A7A4V7"/>
<feature type="region of interest" description="Disordered" evidence="1">
    <location>
        <begin position="1"/>
        <end position="26"/>
    </location>
</feature>
<proteinExistence type="predicted"/>
<dbReference type="EMBL" id="MU006222">
    <property type="protein sequence ID" value="KAF2828340.1"/>
    <property type="molecule type" value="Genomic_DNA"/>
</dbReference>
<evidence type="ECO:0000256" key="1">
    <source>
        <dbReference type="SAM" id="MobiDB-lite"/>
    </source>
</evidence>
<sequence length="173" mass="18827">MLHTSKMPPIPQAVSRPTTGGHVTSSMGVLRNGRIVAIPFSSGPRPHVGETFTYEEESDISQAPQEQHSRRSSVNRRMLVSQLETTIALDSQPHSSGSTAPSSCNSSAPPSLRPSSAFKPPVDLRNEGYFVRPINNFTNLSLARRQEENVANNPVRTITLHGRVKKIFTGGAK</sequence>
<protein>
    <submittedName>
        <fullName evidence="2">Uncharacterized protein</fullName>
    </submittedName>
</protein>
<keyword evidence="3" id="KW-1185">Reference proteome</keyword>
<reference evidence="2" key="1">
    <citation type="journal article" date="2020" name="Stud. Mycol.">
        <title>101 Dothideomycetes genomes: a test case for predicting lifestyles and emergence of pathogens.</title>
        <authorList>
            <person name="Haridas S."/>
            <person name="Albert R."/>
            <person name="Binder M."/>
            <person name="Bloem J."/>
            <person name="Labutti K."/>
            <person name="Salamov A."/>
            <person name="Andreopoulos B."/>
            <person name="Baker S."/>
            <person name="Barry K."/>
            <person name="Bills G."/>
            <person name="Bluhm B."/>
            <person name="Cannon C."/>
            <person name="Castanera R."/>
            <person name="Culley D."/>
            <person name="Daum C."/>
            <person name="Ezra D."/>
            <person name="Gonzalez J."/>
            <person name="Henrissat B."/>
            <person name="Kuo A."/>
            <person name="Liang C."/>
            <person name="Lipzen A."/>
            <person name="Lutzoni F."/>
            <person name="Magnuson J."/>
            <person name="Mondo S."/>
            <person name="Nolan M."/>
            <person name="Ohm R."/>
            <person name="Pangilinan J."/>
            <person name="Park H.-J."/>
            <person name="Ramirez L."/>
            <person name="Alfaro M."/>
            <person name="Sun H."/>
            <person name="Tritt A."/>
            <person name="Yoshinaga Y."/>
            <person name="Zwiers L.-H."/>
            <person name="Turgeon B."/>
            <person name="Goodwin S."/>
            <person name="Spatafora J."/>
            <person name="Crous P."/>
            <person name="Grigoriev I."/>
        </authorList>
    </citation>
    <scope>NUCLEOTIDE SEQUENCE</scope>
    <source>
        <strain evidence="2">CBS 113818</strain>
    </source>
</reference>
<accession>A0A6A7A4V7</accession>
<evidence type="ECO:0000313" key="3">
    <source>
        <dbReference type="Proteomes" id="UP000799424"/>
    </source>
</evidence>
<organism evidence="2 3">
    <name type="scientific">Ophiobolus disseminans</name>
    <dbReference type="NCBI Taxonomy" id="1469910"/>
    <lineage>
        <taxon>Eukaryota</taxon>
        <taxon>Fungi</taxon>
        <taxon>Dikarya</taxon>
        <taxon>Ascomycota</taxon>
        <taxon>Pezizomycotina</taxon>
        <taxon>Dothideomycetes</taxon>
        <taxon>Pleosporomycetidae</taxon>
        <taxon>Pleosporales</taxon>
        <taxon>Pleosporineae</taxon>
        <taxon>Phaeosphaeriaceae</taxon>
        <taxon>Ophiobolus</taxon>
    </lineage>
</organism>
<name>A0A6A7A4V7_9PLEO</name>
<feature type="compositionally biased region" description="Polar residues" evidence="1">
    <location>
        <begin position="82"/>
        <end position="94"/>
    </location>
</feature>
<evidence type="ECO:0000313" key="2">
    <source>
        <dbReference type="EMBL" id="KAF2828340.1"/>
    </source>
</evidence>
<gene>
    <name evidence="2" type="ORF">CC86DRAFT_191955</name>
</gene>
<dbReference type="Proteomes" id="UP000799424">
    <property type="component" value="Unassembled WGS sequence"/>
</dbReference>
<feature type="region of interest" description="Disordered" evidence="1">
    <location>
        <begin position="38"/>
        <end position="119"/>
    </location>
</feature>